<dbReference type="EC" id="3.1.26.4" evidence="2"/>
<dbReference type="Pfam" id="PF00078">
    <property type="entry name" value="RVT_1"/>
    <property type="match status" value="1"/>
</dbReference>
<accession>A0A2I0TPN0</accession>
<reference evidence="5" key="2">
    <citation type="submission" date="2017-12" db="EMBL/GenBank/DDBJ databases">
        <title>Genome sequence of the Bar-tailed Godwit (Limosa lapponica baueri).</title>
        <authorList>
            <person name="Lima N.C.B."/>
            <person name="Parody-Merino A.M."/>
            <person name="Battley P.F."/>
            <person name="Fidler A.E."/>
            <person name="Prosdocimi F."/>
        </authorList>
    </citation>
    <scope>NUCLEOTIDE SEQUENCE [LARGE SCALE GENOMIC DNA]</scope>
</reference>
<comment type="similarity">
    <text evidence="1">Belongs to the beta type-B retroviral polymerase family. HERV class-II K(HML-2) pol subfamily.</text>
</comment>
<name>A0A2I0TPN0_LIMLA</name>
<dbReference type="Gene3D" id="3.30.70.270">
    <property type="match status" value="2"/>
</dbReference>
<organism evidence="4 5">
    <name type="scientific">Limosa lapponica baueri</name>
    <dbReference type="NCBI Taxonomy" id="1758121"/>
    <lineage>
        <taxon>Eukaryota</taxon>
        <taxon>Metazoa</taxon>
        <taxon>Chordata</taxon>
        <taxon>Craniata</taxon>
        <taxon>Vertebrata</taxon>
        <taxon>Euteleostomi</taxon>
        <taxon>Archelosauria</taxon>
        <taxon>Archosauria</taxon>
        <taxon>Dinosauria</taxon>
        <taxon>Saurischia</taxon>
        <taxon>Theropoda</taxon>
        <taxon>Coelurosauria</taxon>
        <taxon>Aves</taxon>
        <taxon>Neognathae</taxon>
        <taxon>Neoaves</taxon>
        <taxon>Charadriiformes</taxon>
        <taxon>Scolopacidae</taxon>
        <taxon>Limosa</taxon>
    </lineage>
</organism>
<gene>
    <name evidence="4" type="ORF">llap_14022</name>
</gene>
<dbReference type="GO" id="GO:0004523">
    <property type="term" value="F:RNA-DNA hybrid ribonuclease activity"/>
    <property type="evidence" value="ECO:0007669"/>
    <property type="project" value="UniProtKB-EC"/>
</dbReference>
<evidence type="ECO:0000256" key="2">
    <source>
        <dbReference type="ARBA" id="ARBA00012180"/>
    </source>
</evidence>
<dbReference type="InterPro" id="IPR051320">
    <property type="entry name" value="Viral_Replic_Matur_Polypro"/>
</dbReference>
<sequence length="178" mass="20594">MAEPIGLHFLREVPMPGAQNGTLGRNWKRWKTGPRVKILQYVDDLLVSGEREQKVREALIQLLNFFGEQGLRVSKLQFVQKEVRYLGYLISEGKRKINPAQISGITALSFPRRKREIRKILGLVGYCRLWIEGYIQSVTFLYNKLVKEGPIQWTEDEQDQFKELKQKLIKAPALALPS</sequence>
<evidence type="ECO:0000313" key="5">
    <source>
        <dbReference type="Proteomes" id="UP000233556"/>
    </source>
</evidence>
<dbReference type="InterPro" id="IPR000477">
    <property type="entry name" value="RT_dom"/>
</dbReference>
<evidence type="ECO:0000259" key="3">
    <source>
        <dbReference type="PROSITE" id="PS50878"/>
    </source>
</evidence>
<dbReference type="EMBL" id="KZ508112">
    <property type="protein sequence ID" value="PKU35673.1"/>
    <property type="molecule type" value="Genomic_DNA"/>
</dbReference>
<reference evidence="5" key="1">
    <citation type="submission" date="2017-11" db="EMBL/GenBank/DDBJ databases">
        <authorList>
            <person name="Lima N.C."/>
            <person name="Parody-Merino A.M."/>
            <person name="Battley P.F."/>
            <person name="Fidler A.E."/>
            <person name="Prosdocimi F."/>
        </authorList>
    </citation>
    <scope>NUCLEOTIDE SEQUENCE [LARGE SCALE GENOMIC DNA]</scope>
</reference>
<dbReference type="OrthoDB" id="9950135at2759"/>
<dbReference type="PANTHER" id="PTHR33064:SF37">
    <property type="entry name" value="RIBONUCLEASE H"/>
    <property type="match status" value="1"/>
</dbReference>
<protein>
    <recommendedName>
        <fullName evidence="2">ribonuclease H</fullName>
        <ecNumber evidence="2">3.1.26.4</ecNumber>
    </recommendedName>
</protein>
<dbReference type="AlphaFoldDB" id="A0A2I0TPN0"/>
<dbReference type="InterPro" id="IPR043128">
    <property type="entry name" value="Rev_trsase/Diguanyl_cyclase"/>
</dbReference>
<keyword evidence="5" id="KW-1185">Reference proteome</keyword>
<dbReference type="InterPro" id="IPR043502">
    <property type="entry name" value="DNA/RNA_pol_sf"/>
</dbReference>
<evidence type="ECO:0000313" key="4">
    <source>
        <dbReference type="EMBL" id="PKU35673.1"/>
    </source>
</evidence>
<feature type="domain" description="Reverse transcriptase" evidence="3">
    <location>
        <begin position="1"/>
        <end position="90"/>
    </location>
</feature>
<dbReference type="Proteomes" id="UP000233556">
    <property type="component" value="Unassembled WGS sequence"/>
</dbReference>
<dbReference type="PANTHER" id="PTHR33064">
    <property type="entry name" value="POL PROTEIN"/>
    <property type="match status" value="1"/>
</dbReference>
<dbReference type="SUPFAM" id="SSF56672">
    <property type="entry name" value="DNA/RNA polymerases"/>
    <property type="match status" value="1"/>
</dbReference>
<proteinExistence type="inferred from homology"/>
<dbReference type="PROSITE" id="PS50878">
    <property type="entry name" value="RT_POL"/>
    <property type="match status" value="1"/>
</dbReference>
<evidence type="ECO:0000256" key="1">
    <source>
        <dbReference type="ARBA" id="ARBA00010879"/>
    </source>
</evidence>